<name>A0A811V623_CERCA</name>
<dbReference type="AlphaFoldDB" id="A0A811V623"/>
<organism evidence="1 2">
    <name type="scientific">Ceratitis capitata</name>
    <name type="common">Mediterranean fruit fly</name>
    <name type="synonym">Tephritis capitata</name>
    <dbReference type="NCBI Taxonomy" id="7213"/>
    <lineage>
        <taxon>Eukaryota</taxon>
        <taxon>Metazoa</taxon>
        <taxon>Ecdysozoa</taxon>
        <taxon>Arthropoda</taxon>
        <taxon>Hexapoda</taxon>
        <taxon>Insecta</taxon>
        <taxon>Pterygota</taxon>
        <taxon>Neoptera</taxon>
        <taxon>Endopterygota</taxon>
        <taxon>Diptera</taxon>
        <taxon>Brachycera</taxon>
        <taxon>Muscomorpha</taxon>
        <taxon>Tephritoidea</taxon>
        <taxon>Tephritidae</taxon>
        <taxon>Ceratitis</taxon>
        <taxon>Ceratitis</taxon>
    </lineage>
</organism>
<comment type="caution">
    <text evidence="1">The sequence shown here is derived from an EMBL/GenBank/DDBJ whole genome shotgun (WGS) entry which is preliminary data.</text>
</comment>
<evidence type="ECO:0000313" key="1">
    <source>
        <dbReference type="EMBL" id="CAD7011355.1"/>
    </source>
</evidence>
<keyword evidence="2" id="KW-1185">Reference proteome</keyword>
<proteinExistence type="predicted"/>
<accession>A0A811V623</accession>
<protein>
    <submittedName>
        <fullName evidence="1">(Mediterranean fruit fly) hypothetical protein</fullName>
    </submittedName>
</protein>
<sequence length="219" mass="25203">MLTNKIIENSPKGTRFKDDQMRKVSNYITKKKQFFQIAAITVNICNRLEKVYTQKDVKTRAVRDLRNSVVVKPTPTETCSDLHITKLTRILKEDKPWYLPPNLYNTTKVPFAERRGYLGAYWPKTREAVGKFMEQETPESVRSQALKKEHWQFYEKPDNVELLFAPANKHKGVFLTSEEMQCSKRRATARSMISNPSAVTVVLQNLSSNLFSATARAAV</sequence>
<dbReference type="Proteomes" id="UP000606786">
    <property type="component" value="Unassembled WGS sequence"/>
</dbReference>
<reference evidence="1" key="1">
    <citation type="submission" date="2020-11" db="EMBL/GenBank/DDBJ databases">
        <authorList>
            <person name="Whitehead M."/>
        </authorList>
    </citation>
    <scope>NUCLEOTIDE SEQUENCE</scope>
    <source>
        <strain evidence="1">EGII</strain>
    </source>
</reference>
<dbReference type="OrthoDB" id="6275292at2759"/>
<evidence type="ECO:0000313" key="2">
    <source>
        <dbReference type="Proteomes" id="UP000606786"/>
    </source>
</evidence>
<dbReference type="EMBL" id="CAJHJT010000056">
    <property type="protein sequence ID" value="CAD7011355.1"/>
    <property type="molecule type" value="Genomic_DNA"/>
</dbReference>
<gene>
    <name evidence="1" type="ORF">CCAP1982_LOCUS19458</name>
</gene>